<keyword evidence="3" id="KW-0489">Methyltransferase</keyword>
<dbReference type="PANTHER" id="PTHR43861:SF2">
    <property type="entry name" value="CARBOXY-S-ADENOSYL-L-METHIONINE SYNTHASE"/>
    <property type="match status" value="1"/>
</dbReference>
<dbReference type="AlphaFoldDB" id="A0A0R3LZD7"/>
<accession>A0A0R3LZD7</accession>
<dbReference type="EMBL" id="LLXZ01000033">
    <property type="protein sequence ID" value="KRR12606.1"/>
    <property type="molecule type" value="Genomic_DNA"/>
</dbReference>
<reference evidence="3 4" key="1">
    <citation type="submission" date="2014-03" db="EMBL/GenBank/DDBJ databases">
        <title>Bradyrhizobium valentinum sp. nov., isolated from effective nodules of Lupinus mariae-josephae, a lupine endemic of basic-lime soils in Eastern Spain.</title>
        <authorList>
            <person name="Duran D."/>
            <person name="Rey L."/>
            <person name="Navarro A."/>
            <person name="Busquets A."/>
            <person name="Imperial J."/>
            <person name="Ruiz-Argueso T."/>
        </authorList>
    </citation>
    <scope>NUCLEOTIDE SEQUENCE [LARGE SCALE GENOMIC DNA]</scope>
    <source>
        <strain evidence="3 4">PAC68</strain>
    </source>
</reference>
<dbReference type="SUPFAM" id="SSF53335">
    <property type="entry name" value="S-adenosyl-L-methionine-dependent methyltransferases"/>
    <property type="match status" value="1"/>
</dbReference>
<evidence type="ECO:0000313" key="4">
    <source>
        <dbReference type="Proteomes" id="UP000050863"/>
    </source>
</evidence>
<dbReference type="Proteomes" id="UP000050863">
    <property type="component" value="Unassembled WGS sequence"/>
</dbReference>
<name>A0A0R3LZD7_9BRAD</name>
<keyword evidence="4" id="KW-1185">Reference proteome</keyword>
<dbReference type="InterPro" id="IPR041698">
    <property type="entry name" value="Methyltransf_25"/>
</dbReference>
<dbReference type="CDD" id="cd02440">
    <property type="entry name" value="AdoMet_MTases"/>
    <property type="match status" value="1"/>
</dbReference>
<dbReference type="GO" id="GO:0008168">
    <property type="term" value="F:methyltransferase activity"/>
    <property type="evidence" value="ECO:0007669"/>
    <property type="project" value="UniProtKB-KW"/>
</dbReference>
<evidence type="ECO:0000256" key="1">
    <source>
        <dbReference type="ARBA" id="ARBA00022679"/>
    </source>
</evidence>
<dbReference type="Gene3D" id="3.40.50.150">
    <property type="entry name" value="Vaccinia Virus protein VP39"/>
    <property type="match status" value="1"/>
</dbReference>
<dbReference type="PANTHER" id="PTHR43861">
    <property type="entry name" value="TRANS-ACONITATE 2-METHYLTRANSFERASE-RELATED"/>
    <property type="match status" value="1"/>
</dbReference>
<keyword evidence="1 3" id="KW-0808">Transferase</keyword>
<comment type="caution">
    <text evidence="3">The sequence shown here is derived from an EMBL/GenBank/DDBJ whole genome shotgun (WGS) entry which is preliminary data.</text>
</comment>
<dbReference type="OrthoDB" id="8204989at2"/>
<feature type="domain" description="Methyltransferase" evidence="2">
    <location>
        <begin position="71"/>
        <end position="163"/>
    </location>
</feature>
<dbReference type="GO" id="GO:0032259">
    <property type="term" value="P:methylation"/>
    <property type="evidence" value="ECO:0007669"/>
    <property type="project" value="UniProtKB-KW"/>
</dbReference>
<dbReference type="STRING" id="280332.CQ12_35000"/>
<gene>
    <name evidence="3" type="ORF">CQ12_35000</name>
</gene>
<organism evidence="3 4">
    <name type="scientific">Bradyrhizobium jicamae</name>
    <dbReference type="NCBI Taxonomy" id="280332"/>
    <lineage>
        <taxon>Bacteria</taxon>
        <taxon>Pseudomonadati</taxon>
        <taxon>Pseudomonadota</taxon>
        <taxon>Alphaproteobacteria</taxon>
        <taxon>Hyphomicrobiales</taxon>
        <taxon>Nitrobacteraceae</taxon>
        <taxon>Bradyrhizobium</taxon>
    </lineage>
</organism>
<dbReference type="InterPro" id="IPR029063">
    <property type="entry name" value="SAM-dependent_MTases_sf"/>
</dbReference>
<protein>
    <submittedName>
        <fullName evidence="3">Methyltransferase</fullName>
    </submittedName>
</protein>
<evidence type="ECO:0000259" key="2">
    <source>
        <dbReference type="Pfam" id="PF13649"/>
    </source>
</evidence>
<proteinExistence type="predicted"/>
<dbReference type="RefSeq" id="WP_057834391.1">
    <property type="nucleotide sequence ID" value="NZ_LLXZ01000033.1"/>
</dbReference>
<sequence>MDSLEQTTLARQEEATGDGIHAARAGWSFGGDTPQHFDRHVARSVPNYEAGHRLIEQVSDFFVKKDSVAYEIGTSTGTLLRRLAKRHPHGARWIGLDAERAMIEYARNAHSKVANVEYLLANACDVDYEASDFIVSYYTIQFVPPRYRQSLINLIYKSLNWGGAFLFFEKVRAPDARFQDIMSAVYIDYKLENGYSPDEVLGKASSLKGVLEPFSTRGNLDMLQRAGFVDTMTIYKHVCFEGFLAIK</sequence>
<evidence type="ECO:0000313" key="3">
    <source>
        <dbReference type="EMBL" id="KRR12606.1"/>
    </source>
</evidence>
<dbReference type="Pfam" id="PF13649">
    <property type="entry name" value="Methyltransf_25"/>
    <property type="match status" value="1"/>
</dbReference>